<dbReference type="Pfam" id="PF02392">
    <property type="entry name" value="Ycf4"/>
    <property type="match status" value="1"/>
</dbReference>
<dbReference type="AlphaFoldDB" id="C0JWV1"/>
<keyword evidence="11" id="KW-0934">Plastid</keyword>
<name>C0JWV1_9CHLO</name>
<keyword evidence="7 10" id="KW-0793">Thylakoid</keyword>
<evidence type="ECO:0000256" key="2">
    <source>
        <dbReference type="ARBA" id="ARBA00008198"/>
    </source>
</evidence>
<geneLocation type="chloroplast" evidence="11"/>
<comment type="similarity">
    <text evidence="2 10">Belongs to the Ycf4 family.</text>
</comment>
<accession>C0JWV1</accession>
<gene>
    <name evidence="10 11" type="primary">ycf4</name>
</gene>
<evidence type="ECO:0000256" key="5">
    <source>
        <dbReference type="ARBA" id="ARBA00022692"/>
    </source>
</evidence>
<dbReference type="GO" id="GO:0009522">
    <property type="term" value="C:photosystem I"/>
    <property type="evidence" value="ECO:0007669"/>
    <property type="project" value="InterPro"/>
</dbReference>
<evidence type="ECO:0000256" key="4">
    <source>
        <dbReference type="ARBA" id="ARBA00022531"/>
    </source>
</evidence>
<proteinExistence type="inferred from homology"/>
<dbReference type="PANTHER" id="PTHR33288:SF4">
    <property type="entry name" value="PHOTOSYSTEM I ASSEMBLY PROTEIN YCF4"/>
    <property type="match status" value="1"/>
</dbReference>
<comment type="subcellular location">
    <subcellularLocation>
        <location evidence="9">Plastid thylakoid membrane</location>
        <topology evidence="9">Multi-pass membrane protein</topology>
    </subcellularLocation>
    <subcellularLocation>
        <location evidence="10">Plastid</location>
        <location evidence="10">Chloroplast thylakoid membrane</location>
        <topology evidence="10">Multi-pass membrane protein</topology>
    </subcellularLocation>
</comment>
<dbReference type="PANTHER" id="PTHR33288">
    <property type="match status" value="1"/>
</dbReference>
<evidence type="ECO:0000256" key="1">
    <source>
        <dbReference type="ARBA" id="ARBA00002862"/>
    </source>
</evidence>
<dbReference type="InterPro" id="IPR003359">
    <property type="entry name" value="PSI_Ycf4_assembly"/>
</dbReference>
<evidence type="ECO:0000256" key="7">
    <source>
        <dbReference type="ARBA" id="ARBA00023078"/>
    </source>
</evidence>
<evidence type="ECO:0000256" key="6">
    <source>
        <dbReference type="ARBA" id="ARBA00022989"/>
    </source>
</evidence>
<feature type="transmembrane region" description="Helical" evidence="10">
    <location>
        <begin position="26"/>
        <end position="51"/>
    </location>
</feature>
<organism evidence="11">
    <name type="scientific">Pycnococcus provasolii</name>
    <dbReference type="NCBI Taxonomy" id="41880"/>
    <lineage>
        <taxon>Eukaryota</taxon>
        <taxon>Viridiplantae</taxon>
        <taxon>Chlorophyta</taxon>
        <taxon>Pseudoscourfieldiophyceae</taxon>
        <taxon>Pseudoscourfieldiales</taxon>
        <taxon>Pycnococcaceae</taxon>
        <taxon>Pycnococcus</taxon>
    </lineage>
</organism>
<dbReference type="GO" id="GO:0015979">
    <property type="term" value="P:photosynthesis"/>
    <property type="evidence" value="ECO:0007669"/>
    <property type="project" value="UniProtKB-UniRule"/>
</dbReference>
<keyword evidence="4 10" id="KW-0602">Photosynthesis</keyword>
<protein>
    <recommendedName>
        <fullName evidence="3 10">Photosystem I assembly protein Ycf4</fullName>
    </recommendedName>
</protein>
<evidence type="ECO:0000256" key="8">
    <source>
        <dbReference type="ARBA" id="ARBA00023136"/>
    </source>
</evidence>
<dbReference type="HAMAP" id="MF_00437">
    <property type="entry name" value="Ycf4"/>
    <property type="match status" value="1"/>
</dbReference>
<sequence length="190" mass="21073">MRKTVLIANSNYPMIKRYNVTGARQINNIVVSSIIFLGAFGFLIVGLSSYFGVNVLPFLSAEGIVFLPQGFVMCLYGSAGILLGLYQLFTILLKVGDGFNEFDLDSNTVRIFRWGFPGKTRRFCLTFSLDDVVSIGIKVREGLNPQRNLYLKLSDQREIPLTQIGEPIPIGQLEKDAAELAAFLSRPVEG</sequence>
<dbReference type="EMBL" id="FJ493498">
    <property type="protein sequence ID" value="ACK36849.1"/>
    <property type="molecule type" value="Genomic_DNA"/>
</dbReference>
<keyword evidence="11" id="KW-0150">Chloroplast</keyword>
<feature type="transmembrane region" description="Helical" evidence="10">
    <location>
        <begin position="63"/>
        <end position="86"/>
    </location>
</feature>
<reference evidence="11" key="1">
    <citation type="journal article" date="2009" name="Mol. Biol. Evol.">
        <title>The chloroplast genomes of the green algae Pyramimonas, Monomastix, and Pycnococcus shed new light on the evolutionary history of prasinophytes and the origin of the secondary chloroplasts of euglenids.</title>
        <authorList>
            <person name="Turmel M."/>
            <person name="Gagnon M.C."/>
            <person name="O'Kelly C.J."/>
            <person name="Otis C."/>
            <person name="Lemieux C."/>
        </authorList>
    </citation>
    <scope>NUCLEOTIDE SEQUENCE</scope>
    <source>
        <strain evidence="11">CCMP 1203</strain>
    </source>
</reference>
<comment type="function">
    <text evidence="1 10">Seems to be required for the assembly of the photosystem I complex.</text>
</comment>
<dbReference type="GO" id="GO:0009535">
    <property type="term" value="C:chloroplast thylakoid membrane"/>
    <property type="evidence" value="ECO:0007669"/>
    <property type="project" value="UniProtKB-SubCell"/>
</dbReference>
<dbReference type="RefSeq" id="YP_002600837.1">
    <property type="nucleotide sequence ID" value="NC_012097.1"/>
</dbReference>
<keyword evidence="8 10" id="KW-0472">Membrane</keyword>
<keyword evidence="5 10" id="KW-0812">Transmembrane</keyword>
<dbReference type="GeneID" id="7498329"/>
<keyword evidence="6 10" id="KW-1133">Transmembrane helix</keyword>
<evidence type="ECO:0000256" key="3">
    <source>
        <dbReference type="ARBA" id="ARBA00015395"/>
    </source>
</evidence>
<evidence type="ECO:0000256" key="10">
    <source>
        <dbReference type="HAMAP-Rule" id="MF_00437"/>
    </source>
</evidence>
<evidence type="ECO:0000313" key="11">
    <source>
        <dbReference type="EMBL" id="ACK36849.1"/>
    </source>
</evidence>
<evidence type="ECO:0000256" key="9">
    <source>
        <dbReference type="ARBA" id="ARBA00046286"/>
    </source>
</evidence>